<accession>A0A4V5PUT5</accession>
<evidence type="ECO:0000256" key="4">
    <source>
        <dbReference type="ARBA" id="ARBA00022764"/>
    </source>
</evidence>
<feature type="chain" id="PRO_5020782583" evidence="6">
    <location>
        <begin position="23"/>
        <end position="125"/>
    </location>
</feature>
<name>A0A4V5PUT5_9SPHN</name>
<gene>
    <name evidence="8" type="primary">copC</name>
    <name evidence="8" type="ORF">FBR43_12130</name>
</gene>
<comment type="caution">
    <text evidence="8">The sequence shown here is derived from an EMBL/GenBank/DDBJ whole genome shotgun (WGS) entry which is preliminary data.</text>
</comment>
<sequence length="125" mass="13038">MHMGKFLIAAAATALVASPALAHPKLVSATPGPNATVSPPVKVQLNFSERLLPKFSGADVTMTGMPGMASHPPMKVTATVKIAADGKTMVVAFAKPLAKGTYRLDWHVVSSDTHRVKGGYAFKVA</sequence>
<dbReference type="Pfam" id="PF04234">
    <property type="entry name" value="CopC"/>
    <property type="match status" value="1"/>
</dbReference>
<evidence type="ECO:0000256" key="1">
    <source>
        <dbReference type="ARBA" id="ARBA00004418"/>
    </source>
</evidence>
<dbReference type="AlphaFoldDB" id="A0A4V5PUT5"/>
<dbReference type="SUPFAM" id="SSF81296">
    <property type="entry name" value="E set domains"/>
    <property type="match status" value="1"/>
</dbReference>
<dbReference type="InterPro" id="IPR007348">
    <property type="entry name" value="CopC_dom"/>
</dbReference>
<evidence type="ECO:0000256" key="2">
    <source>
        <dbReference type="ARBA" id="ARBA00010509"/>
    </source>
</evidence>
<protein>
    <submittedName>
        <fullName evidence="8">Copper homeostasis periplasmic binding protein CopC</fullName>
    </submittedName>
</protein>
<keyword evidence="3 6" id="KW-0732">Signal</keyword>
<dbReference type="Proteomes" id="UP000309138">
    <property type="component" value="Unassembled WGS sequence"/>
</dbReference>
<evidence type="ECO:0000256" key="3">
    <source>
        <dbReference type="ARBA" id="ARBA00022729"/>
    </source>
</evidence>
<dbReference type="Gene3D" id="2.60.40.1220">
    <property type="match status" value="1"/>
</dbReference>
<dbReference type="NCBIfam" id="NF033814">
    <property type="entry name" value="copper_CopC"/>
    <property type="match status" value="1"/>
</dbReference>
<dbReference type="GO" id="GO:0042597">
    <property type="term" value="C:periplasmic space"/>
    <property type="evidence" value="ECO:0007669"/>
    <property type="project" value="UniProtKB-SubCell"/>
</dbReference>
<dbReference type="EMBL" id="SWKR01000002">
    <property type="protein sequence ID" value="TKD51418.1"/>
    <property type="molecule type" value="Genomic_DNA"/>
</dbReference>
<evidence type="ECO:0000256" key="6">
    <source>
        <dbReference type="SAM" id="SignalP"/>
    </source>
</evidence>
<keyword evidence="5" id="KW-0186">Copper</keyword>
<evidence type="ECO:0000313" key="9">
    <source>
        <dbReference type="Proteomes" id="UP000309138"/>
    </source>
</evidence>
<dbReference type="GO" id="GO:0046688">
    <property type="term" value="P:response to copper ion"/>
    <property type="evidence" value="ECO:0007669"/>
    <property type="project" value="InterPro"/>
</dbReference>
<comment type="similarity">
    <text evidence="2">Belongs to the CopC family.</text>
</comment>
<dbReference type="InterPro" id="IPR014755">
    <property type="entry name" value="Cu-Rt/internalin_Ig-like"/>
</dbReference>
<evidence type="ECO:0000259" key="7">
    <source>
        <dbReference type="Pfam" id="PF04234"/>
    </source>
</evidence>
<dbReference type="OrthoDB" id="9796814at2"/>
<feature type="signal peptide" evidence="6">
    <location>
        <begin position="1"/>
        <end position="22"/>
    </location>
</feature>
<dbReference type="GO" id="GO:0005507">
    <property type="term" value="F:copper ion binding"/>
    <property type="evidence" value="ECO:0007669"/>
    <property type="project" value="InterPro"/>
</dbReference>
<evidence type="ECO:0000313" key="8">
    <source>
        <dbReference type="EMBL" id="TKD51418.1"/>
    </source>
</evidence>
<feature type="domain" description="CopC" evidence="7">
    <location>
        <begin position="23"/>
        <end position="124"/>
    </location>
</feature>
<dbReference type="InterPro" id="IPR014756">
    <property type="entry name" value="Ig_E-set"/>
</dbReference>
<dbReference type="InterPro" id="IPR047685">
    <property type="entry name" value="CopC-like"/>
</dbReference>
<reference evidence="8 9" key="1">
    <citation type="submission" date="2019-04" db="EMBL/GenBank/DDBJ databases">
        <authorList>
            <person name="Yang Y."/>
            <person name="Wei D."/>
        </authorList>
    </citation>
    <scope>NUCLEOTIDE SEQUENCE [LARGE SCALE GENOMIC DNA]</scope>
    <source>
        <strain evidence="8 9">L-1-4w-11</strain>
    </source>
</reference>
<evidence type="ECO:0000256" key="5">
    <source>
        <dbReference type="ARBA" id="ARBA00023008"/>
    </source>
</evidence>
<keyword evidence="4" id="KW-0574">Periplasm</keyword>
<organism evidence="8 9">
    <name type="scientific">Sphingomonas baiyangensis</name>
    <dbReference type="NCBI Taxonomy" id="2572576"/>
    <lineage>
        <taxon>Bacteria</taxon>
        <taxon>Pseudomonadati</taxon>
        <taxon>Pseudomonadota</taxon>
        <taxon>Alphaproteobacteria</taxon>
        <taxon>Sphingomonadales</taxon>
        <taxon>Sphingomonadaceae</taxon>
        <taxon>Sphingomonas</taxon>
    </lineage>
</organism>
<proteinExistence type="inferred from homology"/>
<keyword evidence="9" id="KW-1185">Reference proteome</keyword>
<comment type="subcellular location">
    <subcellularLocation>
        <location evidence="1">Periplasm</location>
    </subcellularLocation>
</comment>